<dbReference type="EMBL" id="CT868032">
    <property type="protein sequence ID" value="CAK64607.1"/>
    <property type="molecule type" value="Genomic_DNA"/>
</dbReference>
<organism evidence="3 4">
    <name type="scientific">Paramecium tetraurelia</name>
    <dbReference type="NCBI Taxonomy" id="5888"/>
    <lineage>
        <taxon>Eukaryota</taxon>
        <taxon>Sar</taxon>
        <taxon>Alveolata</taxon>
        <taxon>Ciliophora</taxon>
        <taxon>Intramacronucleata</taxon>
        <taxon>Oligohymenophorea</taxon>
        <taxon>Peniculida</taxon>
        <taxon>Parameciidae</taxon>
        <taxon>Paramecium</taxon>
    </lineage>
</organism>
<feature type="transmembrane region" description="Helical" evidence="1">
    <location>
        <begin position="358"/>
        <end position="376"/>
    </location>
</feature>
<protein>
    <submittedName>
        <fullName evidence="3">Uncharacterized protein</fullName>
    </submittedName>
</protein>
<dbReference type="Proteomes" id="UP000000600">
    <property type="component" value="Unassembled WGS sequence"/>
</dbReference>
<accession>A0C1E0</accession>
<dbReference type="KEGG" id="ptm:GSPATT00034083001"/>
<dbReference type="RefSeq" id="XP_001432005.1">
    <property type="nucleotide sequence ID" value="XM_001431968.1"/>
</dbReference>
<dbReference type="HOGENOM" id="CLU_712635_0_0_1"/>
<dbReference type="OrthoDB" id="317104at2759"/>
<feature type="signal peptide" evidence="2">
    <location>
        <begin position="1"/>
        <end position="22"/>
    </location>
</feature>
<proteinExistence type="predicted"/>
<evidence type="ECO:0000313" key="3">
    <source>
        <dbReference type="EMBL" id="CAK64607.1"/>
    </source>
</evidence>
<evidence type="ECO:0000313" key="4">
    <source>
        <dbReference type="Proteomes" id="UP000000600"/>
    </source>
</evidence>
<keyword evidence="1" id="KW-0472">Membrane</keyword>
<keyword evidence="1" id="KW-1133">Transmembrane helix</keyword>
<keyword evidence="2" id="KW-0732">Signal</keyword>
<keyword evidence="4" id="KW-1185">Reference proteome</keyword>
<evidence type="ECO:0000256" key="2">
    <source>
        <dbReference type="SAM" id="SignalP"/>
    </source>
</evidence>
<sequence>MKTIFIINIIVVFSLRLKSGQCFQCQAVNDYLEKFGLPDHVDGSGASKLVFTGDVSFVTGTVNAKVNLRYSDADFFNDQIRIGLKLWRYTSNKYSDPLKVTDLTIIPSNNSEKQWRFYSFIIPQNEFKIKLVETSNSDQFIYTGYYALTFYGAGIDQLYYTFFFEFSYVIGKEKGLAIDTFFKTLSQKSTAGCTISSGCNVKSDTQLKWCTDLKCTAYATPDLHFKDEFILQQVTTTPGIQGYYLTKTEVWYTGKGLLKKASPISINNKIRGQVIISLKAEIVWTEVTIKVISTLSILQSERKRVRGQTEFDKVSGESQQIECIKAQGSDSCATCEQELEINGFAHDGCQFPQSQEQIGFAFWGIVLILIIIFLNLSEIKSYIL</sequence>
<name>A0C1E0_PARTE</name>
<dbReference type="GeneID" id="5017789"/>
<feature type="chain" id="PRO_5002623305" evidence="2">
    <location>
        <begin position="23"/>
        <end position="384"/>
    </location>
</feature>
<reference evidence="3 4" key="1">
    <citation type="journal article" date="2006" name="Nature">
        <title>Global trends of whole-genome duplications revealed by the ciliate Paramecium tetraurelia.</title>
        <authorList>
            <consortium name="Genoscope"/>
            <person name="Aury J.-M."/>
            <person name="Jaillon O."/>
            <person name="Duret L."/>
            <person name="Noel B."/>
            <person name="Jubin C."/>
            <person name="Porcel B.M."/>
            <person name="Segurens B."/>
            <person name="Daubin V."/>
            <person name="Anthouard V."/>
            <person name="Aiach N."/>
            <person name="Arnaiz O."/>
            <person name="Billaut A."/>
            <person name="Beisson J."/>
            <person name="Blanc I."/>
            <person name="Bouhouche K."/>
            <person name="Camara F."/>
            <person name="Duharcourt S."/>
            <person name="Guigo R."/>
            <person name="Gogendeau D."/>
            <person name="Katinka M."/>
            <person name="Keller A.-M."/>
            <person name="Kissmehl R."/>
            <person name="Klotz C."/>
            <person name="Koll F."/>
            <person name="Le Moue A."/>
            <person name="Lepere C."/>
            <person name="Malinsky S."/>
            <person name="Nowacki M."/>
            <person name="Nowak J.K."/>
            <person name="Plattner H."/>
            <person name="Poulain J."/>
            <person name="Ruiz F."/>
            <person name="Serrano V."/>
            <person name="Zagulski M."/>
            <person name="Dessen P."/>
            <person name="Betermier M."/>
            <person name="Weissenbach J."/>
            <person name="Scarpelli C."/>
            <person name="Schachter V."/>
            <person name="Sperling L."/>
            <person name="Meyer E."/>
            <person name="Cohen J."/>
            <person name="Wincker P."/>
        </authorList>
    </citation>
    <scope>NUCLEOTIDE SEQUENCE [LARGE SCALE GENOMIC DNA]</scope>
    <source>
        <strain evidence="3 4">Stock d4-2</strain>
    </source>
</reference>
<keyword evidence="1" id="KW-0812">Transmembrane</keyword>
<dbReference type="InParanoid" id="A0C1E0"/>
<dbReference type="AlphaFoldDB" id="A0C1E0"/>
<gene>
    <name evidence="3" type="ORF">GSPATT00034083001</name>
</gene>
<evidence type="ECO:0000256" key="1">
    <source>
        <dbReference type="SAM" id="Phobius"/>
    </source>
</evidence>